<dbReference type="EMBL" id="CP080387">
    <property type="protein sequence ID" value="WHO09695.1"/>
    <property type="molecule type" value="Genomic_DNA"/>
</dbReference>
<evidence type="ECO:0000256" key="1">
    <source>
        <dbReference type="ARBA" id="ARBA00010574"/>
    </source>
</evidence>
<comment type="function">
    <text evidence="2">Functions as a ribosomal silencing factor. Interacts with ribosomal protein uL14 (rplN), blocking formation of intersubunit bridge B8. Prevents association of the 30S and 50S ribosomal subunits and the formation of functional ribosomes, thus repressing translation.</text>
</comment>
<sequence length="148" mass="16108">MCFVILGKGKPLTTVHSKGKAFVAIPKGQDSGDDAADHALETVLASLEDSKAEDIVSLNIAGKSALADYMVVVSGRSNRHVSAICEHLLKDMKDEGFGNARVEGLEIGDWVLIDAGDVIVHVFRPEIRAFYNIEKMWATPEMSEETLH</sequence>
<evidence type="ECO:0000313" key="4">
    <source>
        <dbReference type="Proteomes" id="UP001225611"/>
    </source>
</evidence>
<comment type="similarity">
    <text evidence="1 2">Belongs to the Iojap/RsfS family.</text>
</comment>
<evidence type="ECO:0000313" key="3">
    <source>
        <dbReference type="EMBL" id="WHO09695.1"/>
    </source>
</evidence>
<keyword evidence="2" id="KW-0810">Translation regulation</keyword>
<keyword evidence="2" id="KW-0678">Repressor</keyword>
<dbReference type="Proteomes" id="UP001225611">
    <property type="component" value="Chromosome 1"/>
</dbReference>
<dbReference type="HAMAP" id="MF_01477">
    <property type="entry name" value="Iojap_RsfS"/>
    <property type="match status" value="1"/>
</dbReference>
<dbReference type="PANTHER" id="PTHR21043">
    <property type="entry name" value="IOJAP SUPERFAMILY ORTHOLOG"/>
    <property type="match status" value="1"/>
</dbReference>
<dbReference type="NCBIfam" id="TIGR00090">
    <property type="entry name" value="rsfS_iojap_ybeB"/>
    <property type="match status" value="1"/>
</dbReference>
<proteinExistence type="inferred from homology"/>
<organism evidence="3 4">
    <name type="scientific">Agrobacterium cucumeris</name>
    <dbReference type="NCBI Taxonomy" id="2862866"/>
    <lineage>
        <taxon>Bacteria</taxon>
        <taxon>Pseudomonadati</taxon>
        <taxon>Pseudomonadota</taxon>
        <taxon>Alphaproteobacteria</taxon>
        <taxon>Hyphomicrobiales</taxon>
        <taxon>Rhizobiaceae</taxon>
        <taxon>Rhizobium/Agrobacterium group</taxon>
        <taxon>Agrobacterium</taxon>
    </lineage>
</organism>
<dbReference type="PANTHER" id="PTHR21043:SF0">
    <property type="entry name" value="MITOCHONDRIAL ASSEMBLY OF RIBOSOMAL LARGE SUBUNIT PROTEIN 1"/>
    <property type="match status" value="1"/>
</dbReference>
<comment type="subcellular location">
    <subcellularLocation>
        <location evidence="2">Cytoplasm</location>
    </subcellularLocation>
</comment>
<dbReference type="SUPFAM" id="SSF81301">
    <property type="entry name" value="Nucleotidyltransferase"/>
    <property type="match status" value="1"/>
</dbReference>
<reference evidence="3 4" key="1">
    <citation type="journal article" date="2023" name="Syst. Appl. Microbiol.">
        <title>Agrobacterium cucumeris sp. nov. isolated from crazy roots on cucumber (Cucumis sativus).</title>
        <authorList>
            <person name="Warabieda M."/>
            <person name="Kuzmanovic N."/>
            <person name="Trzcinski P."/>
            <person name="Pulawska J."/>
        </authorList>
    </citation>
    <scope>NUCLEOTIDE SEQUENCE [LARGE SCALE GENOMIC DNA]</scope>
    <source>
        <strain evidence="3 4">O132</strain>
    </source>
</reference>
<keyword evidence="2" id="KW-0963">Cytoplasm</keyword>
<evidence type="ECO:0000256" key="2">
    <source>
        <dbReference type="HAMAP-Rule" id="MF_01477"/>
    </source>
</evidence>
<comment type="subunit">
    <text evidence="2">Interacts with ribosomal protein uL14 (rplN).</text>
</comment>
<dbReference type="InterPro" id="IPR043519">
    <property type="entry name" value="NT_sf"/>
</dbReference>
<accession>A0ABY8RPZ4</accession>
<dbReference type="InterPro" id="IPR004394">
    <property type="entry name" value="Iojap/RsfS/C7orf30"/>
</dbReference>
<gene>
    <name evidence="2 3" type="primary">rsfS</name>
    <name evidence="3" type="ORF">KZ699_12485</name>
</gene>
<protein>
    <recommendedName>
        <fullName evidence="2">Ribosomal silencing factor RsfS</fullName>
    </recommendedName>
</protein>
<dbReference type="Gene3D" id="3.30.460.10">
    <property type="entry name" value="Beta Polymerase, domain 2"/>
    <property type="match status" value="1"/>
</dbReference>
<dbReference type="Pfam" id="PF02410">
    <property type="entry name" value="RsfS"/>
    <property type="match status" value="1"/>
</dbReference>
<keyword evidence="4" id="KW-1185">Reference proteome</keyword>
<name>A0ABY8RPZ4_9HYPH</name>